<evidence type="ECO:0000256" key="2">
    <source>
        <dbReference type="SAM" id="Phobius"/>
    </source>
</evidence>
<feature type="compositionally biased region" description="Pro residues" evidence="1">
    <location>
        <begin position="272"/>
        <end position="281"/>
    </location>
</feature>
<sequence>MDDGVSSHTKRLWTYALILISVVSLVVVVVGLLLPRADPELTTAPTSSSQEPDPAAPEMPDVVEEPVDLDAPIPGCDVVETPDEGYSVITGTSGEPSYDNPKFPWFNGPKATEMSNAVAELLPSKAEIEFASPERSLIFQPITDFGEDTPDQSDGYTSANGSVINREAKGSLYVSVAQSSRPIPPCVAGALDERRTLPDGVLVDVQDTWRETDGVRTLSRSAIAYVPDNSRISAQASDASGRTGAENSGAIPVTVDDLVRIVTDPRLRISTPVPPGTPAPPAGCRSGSFDDSGPSVTREQARKLDTVLASIDLGGAKLPPLQLGRYSEALLCTGVPNVTPTAALDISITGGQKLPVEERPVRGAGSQKTLRTLADGTVVQTDVSFSSSRSMTNPDDYTSEAINSVVVTRPAGTQISVSSTAPSPDEALPLPQLESIALTPGLEL</sequence>
<feature type="region of interest" description="Disordered" evidence="1">
    <location>
        <begin position="268"/>
        <end position="299"/>
    </location>
</feature>
<name>A0ABT4N0L2_GORRU</name>
<keyword evidence="4" id="KW-1185">Reference proteome</keyword>
<protein>
    <submittedName>
        <fullName evidence="3">Uncharacterized protein</fullName>
    </submittedName>
</protein>
<gene>
    <name evidence="3" type="ORF">O4213_17710</name>
</gene>
<dbReference type="RefSeq" id="WP_301572728.1">
    <property type="nucleotide sequence ID" value="NZ_JAPWIE010000005.1"/>
</dbReference>
<dbReference type="Proteomes" id="UP001067235">
    <property type="component" value="Unassembled WGS sequence"/>
</dbReference>
<dbReference type="EMBL" id="JAPWIE010000005">
    <property type="protein sequence ID" value="MCZ4551831.1"/>
    <property type="molecule type" value="Genomic_DNA"/>
</dbReference>
<comment type="caution">
    <text evidence="3">The sequence shown here is derived from an EMBL/GenBank/DDBJ whole genome shotgun (WGS) entry which is preliminary data.</text>
</comment>
<keyword evidence="2" id="KW-1133">Transmembrane helix</keyword>
<evidence type="ECO:0000256" key="1">
    <source>
        <dbReference type="SAM" id="MobiDB-lite"/>
    </source>
</evidence>
<feature type="transmembrane region" description="Helical" evidence="2">
    <location>
        <begin position="12"/>
        <end position="34"/>
    </location>
</feature>
<proteinExistence type="predicted"/>
<feature type="region of interest" description="Disordered" evidence="1">
    <location>
        <begin position="39"/>
        <end position="60"/>
    </location>
</feature>
<evidence type="ECO:0000313" key="4">
    <source>
        <dbReference type="Proteomes" id="UP001067235"/>
    </source>
</evidence>
<keyword evidence="2" id="KW-0812">Transmembrane</keyword>
<reference evidence="3" key="1">
    <citation type="submission" date="2022-12" db="EMBL/GenBank/DDBJ databases">
        <authorList>
            <person name="Krivoruchko A.V."/>
            <person name="Elkin A."/>
        </authorList>
    </citation>
    <scope>NUCLEOTIDE SEQUENCE</scope>
    <source>
        <strain evidence="3">IEGM 1388</strain>
    </source>
</reference>
<accession>A0ABT4N0L2</accession>
<organism evidence="3 4">
    <name type="scientific">Gordonia rubripertincta</name>
    <name type="common">Rhodococcus corallinus</name>
    <dbReference type="NCBI Taxonomy" id="36822"/>
    <lineage>
        <taxon>Bacteria</taxon>
        <taxon>Bacillati</taxon>
        <taxon>Actinomycetota</taxon>
        <taxon>Actinomycetes</taxon>
        <taxon>Mycobacteriales</taxon>
        <taxon>Gordoniaceae</taxon>
        <taxon>Gordonia</taxon>
    </lineage>
</organism>
<keyword evidence="2" id="KW-0472">Membrane</keyword>
<evidence type="ECO:0000313" key="3">
    <source>
        <dbReference type="EMBL" id="MCZ4551831.1"/>
    </source>
</evidence>